<dbReference type="Proteomes" id="UP001187192">
    <property type="component" value="Unassembled WGS sequence"/>
</dbReference>
<accession>A0AA87Z5P5</accession>
<organism evidence="2 3">
    <name type="scientific">Ficus carica</name>
    <name type="common">Common fig</name>
    <dbReference type="NCBI Taxonomy" id="3494"/>
    <lineage>
        <taxon>Eukaryota</taxon>
        <taxon>Viridiplantae</taxon>
        <taxon>Streptophyta</taxon>
        <taxon>Embryophyta</taxon>
        <taxon>Tracheophyta</taxon>
        <taxon>Spermatophyta</taxon>
        <taxon>Magnoliopsida</taxon>
        <taxon>eudicotyledons</taxon>
        <taxon>Gunneridae</taxon>
        <taxon>Pentapetalae</taxon>
        <taxon>rosids</taxon>
        <taxon>fabids</taxon>
        <taxon>Rosales</taxon>
        <taxon>Moraceae</taxon>
        <taxon>Ficeae</taxon>
        <taxon>Ficus</taxon>
    </lineage>
</organism>
<sequence>MLGPARALPILVSARSCDLNPWSWNHRSWVFARADVGSGTSNSG</sequence>
<evidence type="ECO:0000313" key="3">
    <source>
        <dbReference type="Proteomes" id="UP001187192"/>
    </source>
</evidence>
<keyword evidence="3" id="KW-1185">Reference proteome</keyword>
<gene>
    <name evidence="1" type="ORF">TIFTF001_046320</name>
    <name evidence="2" type="ORF">TIFTF001_046325</name>
</gene>
<protein>
    <submittedName>
        <fullName evidence="2">Uncharacterized protein</fullName>
    </submittedName>
</protein>
<name>A0AA87Z5P5_FICCA</name>
<dbReference type="AlphaFoldDB" id="A0AA87Z5P5"/>
<reference evidence="2" key="1">
    <citation type="submission" date="2023-07" db="EMBL/GenBank/DDBJ databases">
        <title>draft genome sequence of fig (Ficus carica).</title>
        <authorList>
            <person name="Takahashi T."/>
            <person name="Nishimura K."/>
        </authorList>
    </citation>
    <scope>NUCLEOTIDE SEQUENCE</scope>
</reference>
<evidence type="ECO:0000313" key="2">
    <source>
        <dbReference type="EMBL" id="GMN29312.1"/>
    </source>
</evidence>
<dbReference type="EMBL" id="BTGU01004582">
    <property type="protein sequence ID" value="GMN29312.1"/>
    <property type="molecule type" value="Genomic_DNA"/>
</dbReference>
<dbReference type="EMBL" id="BTGU01004580">
    <property type="protein sequence ID" value="GMN29283.1"/>
    <property type="molecule type" value="Genomic_DNA"/>
</dbReference>
<evidence type="ECO:0000313" key="1">
    <source>
        <dbReference type="EMBL" id="GMN29283.1"/>
    </source>
</evidence>
<proteinExistence type="predicted"/>
<comment type="caution">
    <text evidence="2">The sequence shown here is derived from an EMBL/GenBank/DDBJ whole genome shotgun (WGS) entry which is preliminary data.</text>
</comment>